<dbReference type="Proteomes" id="UP000287651">
    <property type="component" value="Unassembled WGS sequence"/>
</dbReference>
<evidence type="ECO:0000313" key="2">
    <source>
        <dbReference type="Proteomes" id="UP000287651"/>
    </source>
</evidence>
<comment type="caution">
    <text evidence="1">The sequence shown here is derived from an EMBL/GenBank/DDBJ whole genome shotgun (WGS) entry which is preliminary data.</text>
</comment>
<proteinExistence type="predicted"/>
<gene>
    <name evidence="1" type="ORF">B296_00021993</name>
</gene>
<evidence type="ECO:0000313" key="1">
    <source>
        <dbReference type="EMBL" id="RRT51661.1"/>
    </source>
</evidence>
<dbReference type="EMBL" id="AMZH03012107">
    <property type="protein sequence ID" value="RRT51661.1"/>
    <property type="molecule type" value="Genomic_DNA"/>
</dbReference>
<reference evidence="1 2" key="1">
    <citation type="journal article" date="2014" name="Agronomy (Basel)">
        <title>A Draft Genome Sequence for Ensete ventricosum, the Drought-Tolerant Tree Against Hunger.</title>
        <authorList>
            <person name="Harrison J."/>
            <person name="Moore K.A."/>
            <person name="Paszkiewicz K."/>
            <person name="Jones T."/>
            <person name="Grant M."/>
            <person name="Ambacheew D."/>
            <person name="Muzemil S."/>
            <person name="Studholme D.J."/>
        </authorList>
    </citation>
    <scope>NUCLEOTIDE SEQUENCE [LARGE SCALE GENOMIC DNA]</scope>
</reference>
<protein>
    <submittedName>
        <fullName evidence="1">Uncharacterized protein</fullName>
    </submittedName>
</protein>
<sequence>MARPPIIVIPMELAPARTTPAHKGYHLSELTPAHRGSRPRAGVVACGSVPPHWQLPVSGQWPPITAGQR</sequence>
<name>A0A426YIS6_ENSVE</name>
<organism evidence="1 2">
    <name type="scientific">Ensete ventricosum</name>
    <name type="common">Abyssinian banana</name>
    <name type="synonym">Musa ensete</name>
    <dbReference type="NCBI Taxonomy" id="4639"/>
    <lineage>
        <taxon>Eukaryota</taxon>
        <taxon>Viridiplantae</taxon>
        <taxon>Streptophyta</taxon>
        <taxon>Embryophyta</taxon>
        <taxon>Tracheophyta</taxon>
        <taxon>Spermatophyta</taxon>
        <taxon>Magnoliopsida</taxon>
        <taxon>Liliopsida</taxon>
        <taxon>Zingiberales</taxon>
        <taxon>Musaceae</taxon>
        <taxon>Ensete</taxon>
    </lineage>
</organism>
<dbReference type="AlphaFoldDB" id="A0A426YIS6"/>
<accession>A0A426YIS6</accession>